<keyword evidence="7" id="KW-0443">Lipid metabolism</keyword>
<organism evidence="11 12">
    <name type="scientific">Chengkuizengella marina</name>
    <dbReference type="NCBI Taxonomy" id="2507566"/>
    <lineage>
        <taxon>Bacteria</taxon>
        <taxon>Bacillati</taxon>
        <taxon>Bacillota</taxon>
        <taxon>Bacilli</taxon>
        <taxon>Bacillales</taxon>
        <taxon>Paenibacillaceae</taxon>
        <taxon>Chengkuizengella</taxon>
    </lineage>
</organism>
<dbReference type="UniPathway" id="UPA00659"/>
<evidence type="ECO:0000256" key="7">
    <source>
        <dbReference type="ARBA" id="ARBA00023098"/>
    </source>
</evidence>
<dbReference type="Pfam" id="PF00725">
    <property type="entry name" value="3HCDH"/>
    <property type="match status" value="1"/>
</dbReference>
<evidence type="ECO:0000256" key="3">
    <source>
        <dbReference type="ARBA" id="ARBA00022832"/>
    </source>
</evidence>
<evidence type="ECO:0000313" key="12">
    <source>
        <dbReference type="Proteomes" id="UP000448943"/>
    </source>
</evidence>
<dbReference type="InterPro" id="IPR001753">
    <property type="entry name" value="Enoyl-CoA_hydra/iso"/>
</dbReference>
<evidence type="ECO:0000256" key="6">
    <source>
        <dbReference type="ARBA" id="ARBA00023027"/>
    </source>
</evidence>
<evidence type="ECO:0000259" key="10">
    <source>
        <dbReference type="Pfam" id="PF02737"/>
    </source>
</evidence>
<dbReference type="PANTHER" id="PTHR48075">
    <property type="entry name" value="3-HYDROXYACYL-COA DEHYDROGENASE FAMILY PROTEIN"/>
    <property type="match status" value="1"/>
</dbReference>
<gene>
    <name evidence="11" type="ORF">ERL59_11880</name>
</gene>
<comment type="caution">
    <text evidence="11">The sequence shown here is derived from an EMBL/GenBank/DDBJ whole genome shotgun (WGS) entry which is preliminary data.</text>
</comment>
<keyword evidence="4" id="KW-0442">Lipid degradation</keyword>
<dbReference type="EMBL" id="SIJB01000027">
    <property type="protein sequence ID" value="NBI29658.1"/>
    <property type="molecule type" value="Genomic_DNA"/>
</dbReference>
<evidence type="ECO:0000259" key="9">
    <source>
        <dbReference type="Pfam" id="PF00725"/>
    </source>
</evidence>
<dbReference type="Gene3D" id="3.40.50.720">
    <property type="entry name" value="NAD(P)-binding Rossmann-like Domain"/>
    <property type="match status" value="1"/>
</dbReference>
<feature type="domain" description="3-hydroxyacyl-CoA dehydrogenase NAD binding" evidence="10">
    <location>
        <begin position="7"/>
        <end position="191"/>
    </location>
</feature>
<name>A0A6N9Q4A4_9BACL</name>
<dbReference type="GO" id="GO:0003857">
    <property type="term" value="F:(3S)-3-hydroxyacyl-CoA dehydrogenase (NAD+) activity"/>
    <property type="evidence" value="ECO:0007669"/>
    <property type="project" value="UniProtKB-EC"/>
</dbReference>
<evidence type="ECO:0000256" key="2">
    <source>
        <dbReference type="ARBA" id="ARBA00009463"/>
    </source>
</evidence>
<proteinExistence type="inferred from homology"/>
<dbReference type="OrthoDB" id="9771883at2"/>
<keyword evidence="6" id="KW-0520">NAD</keyword>
<keyword evidence="12" id="KW-1185">Reference proteome</keyword>
<dbReference type="InterPro" id="IPR008927">
    <property type="entry name" value="6-PGluconate_DH-like_C_sf"/>
</dbReference>
<feature type="domain" description="3-hydroxyacyl-CoA dehydrogenase C-terminal" evidence="9">
    <location>
        <begin position="194"/>
        <end position="293"/>
    </location>
</feature>
<keyword evidence="5" id="KW-0560">Oxidoreductase</keyword>
<comment type="pathway">
    <text evidence="1">Lipid metabolism; fatty acid beta-oxidation.</text>
</comment>
<dbReference type="Pfam" id="PF00378">
    <property type="entry name" value="ECH_1"/>
    <property type="match status" value="1"/>
</dbReference>
<dbReference type="InterPro" id="IPR006108">
    <property type="entry name" value="3HC_DH_C"/>
</dbReference>
<dbReference type="AlphaFoldDB" id="A0A6N9Q4A4"/>
<dbReference type="InterPro" id="IPR029045">
    <property type="entry name" value="ClpP/crotonase-like_dom_sf"/>
</dbReference>
<evidence type="ECO:0000256" key="8">
    <source>
        <dbReference type="ARBA" id="ARBA00049556"/>
    </source>
</evidence>
<dbReference type="InterPro" id="IPR006176">
    <property type="entry name" value="3-OHacyl-CoA_DH_NAD-bd"/>
</dbReference>
<comment type="catalytic activity">
    <reaction evidence="8">
        <text>a (3S)-3-hydroxyacyl-CoA + NAD(+) = a 3-oxoacyl-CoA + NADH + H(+)</text>
        <dbReference type="Rhea" id="RHEA:22432"/>
        <dbReference type="ChEBI" id="CHEBI:15378"/>
        <dbReference type="ChEBI" id="CHEBI:57318"/>
        <dbReference type="ChEBI" id="CHEBI:57540"/>
        <dbReference type="ChEBI" id="CHEBI:57945"/>
        <dbReference type="ChEBI" id="CHEBI:90726"/>
        <dbReference type="EC" id="1.1.1.35"/>
    </reaction>
</comment>
<evidence type="ECO:0000256" key="1">
    <source>
        <dbReference type="ARBA" id="ARBA00005005"/>
    </source>
</evidence>
<keyword evidence="3" id="KW-0276">Fatty acid metabolism</keyword>
<evidence type="ECO:0000256" key="5">
    <source>
        <dbReference type="ARBA" id="ARBA00023002"/>
    </source>
</evidence>
<dbReference type="InterPro" id="IPR036291">
    <property type="entry name" value="NAD(P)-bd_dom_sf"/>
</dbReference>
<dbReference type="SUPFAM" id="SSF48179">
    <property type="entry name" value="6-phosphogluconate dehydrogenase C-terminal domain-like"/>
    <property type="match status" value="2"/>
</dbReference>
<accession>A0A6N9Q4A4</accession>
<protein>
    <submittedName>
        <fullName evidence="11">3-hydroxyacyl-CoA dehydrogenase/enoyl-CoA hydratase family protein</fullName>
    </submittedName>
</protein>
<dbReference type="Gene3D" id="3.90.226.10">
    <property type="entry name" value="2-enoyl-CoA Hydratase, Chain A, domain 1"/>
    <property type="match status" value="1"/>
</dbReference>
<evidence type="ECO:0000256" key="4">
    <source>
        <dbReference type="ARBA" id="ARBA00022963"/>
    </source>
</evidence>
<dbReference type="GO" id="GO:0006635">
    <property type="term" value="P:fatty acid beta-oxidation"/>
    <property type="evidence" value="ECO:0007669"/>
    <property type="project" value="UniProtKB-UniPathway"/>
</dbReference>
<dbReference type="GO" id="GO:0070403">
    <property type="term" value="F:NAD+ binding"/>
    <property type="evidence" value="ECO:0007669"/>
    <property type="project" value="InterPro"/>
</dbReference>
<comment type="similarity">
    <text evidence="2">Belongs to the 3-hydroxyacyl-CoA dehydrogenase family.</text>
</comment>
<dbReference type="Proteomes" id="UP000448943">
    <property type="component" value="Unassembled WGS sequence"/>
</dbReference>
<dbReference type="SUPFAM" id="SSF51735">
    <property type="entry name" value="NAD(P)-binding Rossmann-fold domains"/>
    <property type="match status" value="1"/>
</dbReference>
<dbReference type="Gene3D" id="1.10.1040.50">
    <property type="match status" value="1"/>
</dbReference>
<dbReference type="SUPFAM" id="SSF52096">
    <property type="entry name" value="ClpP/crotonase"/>
    <property type="match status" value="1"/>
</dbReference>
<dbReference type="RefSeq" id="WP_160646467.1">
    <property type="nucleotide sequence ID" value="NZ_SIJB01000027.1"/>
</dbReference>
<dbReference type="PANTHER" id="PTHR48075:SF7">
    <property type="entry name" value="3-HYDROXYACYL-COA DEHYDROGENASE-RELATED"/>
    <property type="match status" value="1"/>
</dbReference>
<dbReference type="CDD" id="cd06558">
    <property type="entry name" value="crotonase-like"/>
    <property type="match status" value="1"/>
</dbReference>
<reference evidence="11 12" key="1">
    <citation type="submission" date="2019-01" db="EMBL/GenBank/DDBJ databases">
        <title>Chengkuizengella sp. nov., isolated from deep-sea sediment of East Pacific Ocean.</title>
        <authorList>
            <person name="Yang J."/>
            <person name="Lai Q."/>
            <person name="Shao Z."/>
        </authorList>
    </citation>
    <scope>NUCLEOTIDE SEQUENCE [LARGE SCALE GENOMIC DNA]</scope>
    <source>
        <strain evidence="11 12">YPA3-1-1</strain>
    </source>
</reference>
<evidence type="ECO:0000313" key="11">
    <source>
        <dbReference type="EMBL" id="NBI29658.1"/>
    </source>
</evidence>
<dbReference type="Pfam" id="PF02737">
    <property type="entry name" value="3HCDH_N"/>
    <property type="match status" value="1"/>
</dbReference>
<sequence length="786" mass="87492">MEKQIRKAAVLGSGVMGASIAAHLANVGIETFLLDRVIEGEKDPNVLAQTAKKNLLKAKPSPIYSKQSLELIKVGNFEDDLHRVSEVDWVIEVVIENLDIKKQLLSKVEQHWKPGTIVSSNTSGISIQQISEGLSDSLKKHFLGTHFFNPPRYMKLLELIPTEATDPSIVQLMAKFCERKLGKGIVVAKDTPNFIANRIGTYGLMVVLHEMEKFGLSVADVDQLTGPLTGRPKSATFRTLDLVGLDTFVFVANNVYENVVDGPEKEIFKVPELLTEMVKNGQLGEKTKKGFYQKKRTDAGKEILQFDIESKSYVPKTKTKFASVENAKNAKGLKGKLKALITSDDAAGKFVWEIMKKSWLYSASKVPEIADDISAIDDAMRWGFNWELGPFEAWDAVGLESTVARMKEEGEEIPAWIEKMLSDGKTSFYQKEEDKTFYVKVDGGLSEKEIPKEFINLELLKEKNGVIKKNTGASLIDIGDDIACLQFHSPNSTVGPDVLQMFLHSFEEVRKNYRGLVIGHQEKHFCVGANLMMMLMEAQDENWFEIEQMISTYHQVAMNMKYFEKPIVSAPFNMCLGGGVELVIPAPHVQASAETYMGLVEVGVGLIPAGGGTKEMLYRNTVPMDINKTIDLQPFVNRVFENIGQAKVSTSAAEARDLGYLRETDRVTVNSDYLLHDAKQAVLGMSISGYEAPQAKKIRVVGEPGLATLKMGLYHMKSSGYISDHDELIGTRLANILTGGNIPANTLVDEQYILDLEKEAFLSLLSEPKSQARMQHMLLKRRPLRN</sequence>